<feature type="signal peptide" evidence="1">
    <location>
        <begin position="1"/>
        <end position="22"/>
    </location>
</feature>
<dbReference type="AlphaFoldDB" id="A0A4Q7KXA7"/>
<gene>
    <name evidence="2" type="ORF">EV193_103598</name>
</gene>
<evidence type="ECO:0000313" key="3">
    <source>
        <dbReference type="Proteomes" id="UP000294257"/>
    </source>
</evidence>
<accession>A0A4Q7KXA7</accession>
<organism evidence="2 3">
    <name type="scientific">Herbihabitans rhizosphaerae</name>
    <dbReference type="NCBI Taxonomy" id="1872711"/>
    <lineage>
        <taxon>Bacteria</taxon>
        <taxon>Bacillati</taxon>
        <taxon>Actinomycetota</taxon>
        <taxon>Actinomycetes</taxon>
        <taxon>Pseudonocardiales</taxon>
        <taxon>Pseudonocardiaceae</taxon>
        <taxon>Herbihabitans</taxon>
    </lineage>
</organism>
<reference evidence="2 3" key="1">
    <citation type="submission" date="2019-02" db="EMBL/GenBank/DDBJ databases">
        <title>Genomic Encyclopedia of Type Strains, Phase IV (KMG-IV): sequencing the most valuable type-strain genomes for metagenomic binning, comparative biology and taxonomic classification.</title>
        <authorList>
            <person name="Goeker M."/>
        </authorList>
    </citation>
    <scope>NUCLEOTIDE SEQUENCE [LARGE SCALE GENOMIC DNA]</scope>
    <source>
        <strain evidence="2 3">DSM 101727</strain>
    </source>
</reference>
<evidence type="ECO:0008006" key="4">
    <source>
        <dbReference type="Google" id="ProtNLM"/>
    </source>
</evidence>
<evidence type="ECO:0000313" key="2">
    <source>
        <dbReference type="EMBL" id="RZS41276.1"/>
    </source>
</evidence>
<dbReference type="Gene3D" id="2.60.40.20">
    <property type="entry name" value="Alpha-amylase inhibitor"/>
    <property type="match status" value="1"/>
</dbReference>
<dbReference type="Proteomes" id="UP000294257">
    <property type="component" value="Unassembled WGS sequence"/>
</dbReference>
<protein>
    <recommendedName>
        <fullName evidence="4">Beta/gamma crystallin</fullName>
    </recommendedName>
</protein>
<dbReference type="RefSeq" id="WP_130344208.1">
    <property type="nucleotide sequence ID" value="NZ_SGWQ01000003.1"/>
</dbReference>
<sequence length="149" mass="15533">MKKKITLVIALSVTAMAAGVVAAVLPSAAAAPGGEPIAAPVVEVKGDAGSGEAVAERVAAAAAAVERADATVENVTAQEVGIQGTAPNCVSRTVFKKQHEAYIANGCGKNMRLKVIINNGYDSSCHTLRHGQHFYYWWPYGSYARTVTC</sequence>
<name>A0A4Q7KXA7_9PSEU</name>
<evidence type="ECO:0000256" key="1">
    <source>
        <dbReference type="SAM" id="SignalP"/>
    </source>
</evidence>
<comment type="caution">
    <text evidence="2">The sequence shown here is derived from an EMBL/GenBank/DDBJ whole genome shotgun (WGS) entry which is preliminary data.</text>
</comment>
<dbReference type="OrthoDB" id="4249672at2"/>
<dbReference type="InterPro" id="IPR036379">
    <property type="entry name" value="A-amylase_inhib_sf"/>
</dbReference>
<keyword evidence="3" id="KW-1185">Reference proteome</keyword>
<feature type="chain" id="PRO_5039472511" description="Beta/gamma crystallin" evidence="1">
    <location>
        <begin position="23"/>
        <end position="149"/>
    </location>
</feature>
<dbReference type="GO" id="GO:0015066">
    <property type="term" value="F:alpha-amylase inhibitor activity"/>
    <property type="evidence" value="ECO:0007669"/>
    <property type="project" value="InterPro"/>
</dbReference>
<proteinExistence type="predicted"/>
<keyword evidence="1" id="KW-0732">Signal</keyword>
<dbReference type="EMBL" id="SGWQ01000003">
    <property type="protein sequence ID" value="RZS41276.1"/>
    <property type="molecule type" value="Genomic_DNA"/>
</dbReference>